<sequence length="117" mass="14081">MMIYNPPLLLRSQDDMFAQNRIKNTLLGFNWDFIYTGKYIDKQKTQIELSVSTWVIDHDENLYMRCCTYSGNRSTWKQVIKDQLYKMMGEIDIEVNLIKSETRYFMITQEKYIKPEA</sequence>
<comment type="caution">
    <text evidence="1">The sequence shown here is derived from an EMBL/GenBank/DDBJ whole genome shotgun (WGS) entry which is preliminary data.</text>
</comment>
<dbReference type="Proteomes" id="UP001253848">
    <property type="component" value="Unassembled WGS sequence"/>
</dbReference>
<proteinExistence type="predicted"/>
<dbReference type="RefSeq" id="WP_311499006.1">
    <property type="nucleotide sequence ID" value="NZ_JAVRHN010000003.1"/>
</dbReference>
<gene>
    <name evidence="1" type="ORF">RM541_04385</name>
</gene>
<name>A0ABU3DPD8_9FLAO</name>
<evidence type="ECO:0000313" key="2">
    <source>
        <dbReference type="Proteomes" id="UP001253848"/>
    </source>
</evidence>
<evidence type="ECO:0000313" key="1">
    <source>
        <dbReference type="EMBL" id="MDT0685586.1"/>
    </source>
</evidence>
<dbReference type="EMBL" id="JAVRHN010000003">
    <property type="protein sequence ID" value="MDT0685586.1"/>
    <property type="molecule type" value="Genomic_DNA"/>
</dbReference>
<organism evidence="1 2">
    <name type="scientific">Autumnicola psychrophila</name>
    <dbReference type="NCBI Taxonomy" id="3075592"/>
    <lineage>
        <taxon>Bacteria</taxon>
        <taxon>Pseudomonadati</taxon>
        <taxon>Bacteroidota</taxon>
        <taxon>Flavobacteriia</taxon>
        <taxon>Flavobacteriales</taxon>
        <taxon>Flavobacteriaceae</taxon>
        <taxon>Autumnicola</taxon>
    </lineage>
</organism>
<keyword evidence="2" id="KW-1185">Reference proteome</keyword>
<protein>
    <submittedName>
        <fullName evidence="1">Uncharacterized protein</fullName>
    </submittedName>
</protein>
<accession>A0ABU3DPD8</accession>
<reference evidence="1 2" key="1">
    <citation type="submission" date="2023-09" db="EMBL/GenBank/DDBJ databases">
        <authorList>
            <person name="Rey-Velasco X."/>
        </authorList>
    </citation>
    <scope>NUCLEOTIDE SEQUENCE [LARGE SCALE GENOMIC DNA]</scope>
    <source>
        <strain evidence="1 2">F225</strain>
    </source>
</reference>